<accession>A0A0V0QT88</accession>
<dbReference type="Proteomes" id="UP000054937">
    <property type="component" value="Unassembled WGS sequence"/>
</dbReference>
<name>A0A0V0QT88_PSEPJ</name>
<dbReference type="EMBL" id="LDAU01000108">
    <property type="protein sequence ID" value="KRX05446.1"/>
    <property type="molecule type" value="Genomic_DNA"/>
</dbReference>
<evidence type="ECO:0000313" key="2">
    <source>
        <dbReference type="EMBL" id="KRX05446.1"/>
    </source>
</evidence>
<dbReference type="AlphaFoldDB" id="A0A0V0QT88"/>
<keyword evidence="1" id="KW-0175">Coiled coil</keyword>
<dbReference type="OMA" id="HKEENHE"/>
<dbReference type="InParanoid" id="A0A0V0QT88"/>
<evidence type="ECO:0000256" key="1">
    <source>
        <dbReference type="SAM" id="Coils"/>
    </source>
</evidence>
<protein>
    <submittedName>
        <fullName evidence="2">Uncharacterized protein</fullName>
    </submittedName>
</protein>
<sequence length="540" mass="65905">MDDIDKILELQRNRKLDLSLNDYIFAFLRITELTDQPFFNKVYGLSEVLDNIKAQLKKEEEDEPIIGRLCLAFKRAEFFNNIDIWIDLCDRMQADRFDRDSEEIYAAIQGIFHLQRKVHEEWQLEVVQNVFTKLYKYSIFHLKQNKFNLRSLTVLTKYMIKNRILDHDLYREIEHSLQHILTNFGKNLDKHLLENQAEPILLPNFERRTQQAPLLLIEFGQMAYYFSEVEYYSEMYFHFLSAWILEGLKYSQKFQELKQQRIQDIIEQKQRWQELQQELNELQENKKNQNYSKMSKEQLEVELDRLLNQKTLQEEEEELHELVWPLEIDGKTTSNLLQFFNFCHVKNAKNVMDNRIKNWLFRMLKRQEFEYTIENLYNIHKEENHEINLEHIKLYIEIRAVQEYEGDFQKINQRVYQFLDDMCLYNMDKFDSYSILLFTYMLEQEDIQNEFPKFIKALPKFVNDNIKYYDFEEVCYFCLMLHRWQPYIEGDTSQFWSQVTLMLDHIKISTYSRGFKIDMASHFTQLLQEINMAEFFGEQY</sequence>
<proteinExistence type="predicted"/>
<organism evidence="2 3">
    <name type="scientific">Pseudocohnilembus persalinus</name>
    <name type="common">Ciliate</name>
    <dbReference type="NCBI Taxonomy" id="266149"/>
    <lineage>
        <taxon>Eukaryota</taxon>
        <taxon>Sar</taxon>
        <taxon>Alveolata</taxon>
        <taxon>Ciliophora</taxon>
        <taxon>Intramacronucleata</taxon>
        <taxon>Oligohymenophorea</taxon>
        <taxon>Scuticociliatia</taxon>
        <taxon>Philasterida</taxon>
        <taxon>Pseudocohnilembidae</taxon>
        <taxon>Pseudocohnilembus</taxon>
    </lineage>
</organism>
<keyword evidence="3" id="KW-1185">Reference proteome</keyword>
<gene>
    <name evidence="2" type="ORF">PPERSA_05555</name>
</gene>
<reference evidence="2 3" key="1">
    <citation type="journal article" date="2015" name="Sci. Rep.">
        <title>Genome of the facultative scuticociliatosis pathogen Pseudocohnilembus persalinus provides insight into its virulence through horizontal gene transfer.</title>
        <authorList>
            <person name="Xiong J."/>
            <person name="Wang G."/>
            <person name="Cheng J."/>
            <person name="Tian M."/>
            <person name="Pan X."/>
            <person name="Warren A."/>
            <person name="Jiang C."/>
            <person name="Yuan D."/>
            <person name="Miao W."/>
        </authorList>
    </citation>
    <scope>NUCLEOTIDE SEQUENCE [LARGE SCALE GENOMIC DNA]</scope>
    <source>
        <strain evidence="2">36N120E</strain>
    </source>
</reference>
<evidence type="ECO:0000313" key="3">
    <source>
        <dbReference type="Proteomes" id="UP000054937"/>
    </source>
</evidence>
<feature type="coiled-coil region" evidence="1">
    <location>
        <begin position="262"/>
        <end position="316"/>
    </location>
</feature>
<comment type="caution">
    <text evidence="2">The sequence shown here is derived from an EMBL/GenBank/DDBJ whole genome shotgun (WGS) entry which is preliminary data.</text>
</comment>